<accession>A0ABR4CAL9</accession>
<gene>
    <name evidence="2" type="ORF">VTL71DRAFT_2345</name>
</gene>
<reference evidence="2 3" key="1">
    <citation type="journal article" date="2024" name="Commun. Biol.">
        <title>Comparative genomic analysis of thermophilic fungi reveals convergent evolutionary adaptations and gene losses.</title>
        <authorList>
            <person name="Steindorff A.S."/>
            <person name="Aguilar-Pontes M.V."/>
            <person name="Robinson A.J."/>
            <person name="Andreopoulos B."/>
            <person name="LaButti K."/>
            <person name="Kuo A."/>
            <person name="Mondo S."/>
            <person name="Riley R."/>
            <person name="Otillar R."/>
            <person name="Haridas S."/>
            <person name="Lipzen A."/>
            <person name="Grimwood J."/>
            <person name="Schmutz J."/>
            <person name="Clum A."/>
            <person name="Reid I.D."/>
            <person name="Moisan M.C."/>
            <person name="Butler G."/>
            <person name="Nguyen T.T.M."/>
            <person name="Dewar K."/>
            <person name="Conant G."/>
            <person name="Drula E."/>
            <person name="Henrissat B."/>
            <person name="Hansel C."/>
            <person name="Singer S."/>
            <person name="Hutchinson M.I."/>
            <person name="de Vries R.P."/>
            <person name="Natvig D.O."/>
            <person name="Powell A.J."/>
            <person name="Tsang A."/>
            <person name="Grigoriev I.V."/>
        </authorList>
    </citation>
    <scope>NUCLEOTIDE SEQUENCE [LARGE SCALE GENOMIC DNA]</scope>
    <source>
        <strain evidence="2 3">CBS 494.80</strain>
    </source>
</reference>
<protein>
    <submittedName>
        <fullName evidence="2">Uncharacterized protein</fullName>
    </submittedName>
</protein>
<dbReference type="EMBL" id="JAZHXI010000011">
    <property type="protein sequence ID" value="KAL2066274.1"/>
    <property type="molecule type" value="Genomic_DNA"/>
</dbReference>
<evidence type="ECO:0000256" key="1">
    <source>
        <dbReference type="SAM" id="MobiDB-lite"/>
    </source>
</evidence>
<keyword evidence="3" id="KW-1185">Reference proteome</keyword>
<evidence type="ECO:0000313" key="2">
    <source>
        <dbReference type="EMBL" id="KAL2066274.1"/>
    </source>
</evidence>
<feature type="region of interest" description="Disordered" evidence="1">
    <location>
        <begin position="57"/>
        <end position="80"/>
    </location>
</feature>
<proteinExistence type="predicted"/>
<evidence type="ECO:0000313" key="3">
    <source>
        <dbReference type="Proteomes" id="UP001595075"/>
    </source>
</evidence>
<comment type="caution">
    <text evidence="2">The sequence shown here is derived from an EMBL/GenBank/DDBJ whole genome shotgun (WGS) entry which is preliminary data.</text>
</comment>
<organism evidence="2 3">
    <name type="scientific">Oculimacula yallundae</name>
    <dbReference type="NCBI Taxonomy" id="86028"/>
    <lineage>
        <taxon>Eukaryota</taxon>
        <taxon>Fungi</taxon>
        <taxon>Dikarya</taxon>
        <taxon>Ascomycota</taxon>
        <taxon>Pezizomycotina</taxon>
        <taxon>Leotiomycetes</taxon>
        <taxon>Helotiales</taxon>
        <taxon>Ploettnerulaceae</taxon>
        <taxon>Oculimacula</taxon>
    </lineage>
</organism>
<sequence>MTFRICITSTSKAKHPSETTAIQEMTVTYSTIKNHVETVNEAFSTTYIAEGWPGQAPKQEIDANFPSKQRKRKSTEGLEEETTTFDGPLYCYLWELDSESWTYKLSASNWSESVYHLKYLRADGTPSEREVRAEALTESLSEHDLKATVDMNFARSVSNPSTDQQRRCELLGNERILDDATWQLEEMLSGMSNTKVIASQILSRLDFVEITLLACTIVVGQLSFESWSKKERKAFRRKFNDAVYLSWSLNDVLVPPSRGAYMAAPDVYNGSGDGP</sequence>
<name>A0ABR4CAL9_9HELO</name>
<dbReference type="Proteomes" id="UP001595075">
    <property type="component" value="Unassembled WGS sequence"/>
</dbReference>